<feature type="region of interest" description="Disordered" evidence="1">
    <location>
        <begin position="279"/>
        <end position="298"/>
    </location>
</feature>
<sequence>MQTSGPVQLPIQSAYPAQMFQQEQTLNMQVILPIADTIHGGRDIERHQTHQKQMDVSWERSPPSPNINIQFGERLKGHFPRLKERMIKDFAQQHKTAWNIEGCNLVDQKSRQSDPPHAGYAEGNVQIGPFIEANNVGHMFFIQEFQVSWKEYCCMLFKRKPQQSDMMKDSPRSQGRRHDKDKNDRRNRRDGKSSLAFMEQQFDKGEQLIRAPNSAEQQSGGDNDLASQIITIDSRIEPNRESLTSLDMGLERQPANPDSRTQTPHVNISEMAQDKQIFLPIGLQRSSSWTDSKKEEED</sequence>
<gene>
    <name evidence="2" type="ORF">EZS28_035953</name>
</gene>
<reference evidence="2 3" key="1">
    <citation type="submission" date="2019-03" db="EMBL/GenBank/DDBJ databases">
        <title>Single cell metagenomics reveals metabolic interactions within the superorganism composed of flagellate Streblomastix strix and complex community of Bacteroidetes bacteria on its surface.</title>
        <authorList>
            <person name="Treitli S.C."/>
            <person name="Kolisko M."/>
            <person name="Husnik F."/>
            <person name="Keeling P."/>
            <person name="Hampl V."/>
        </authorList>
    </citation>
    <scope>NUCLEOTIDE SEQUENCE [LARGE SCALE GENOMIC DNA]</scope>
    <source>
        <strain evidence="2">ST1C</strain>
    </source>
</reference>
<evidence type="ECO:0000313" key="2">
    <source>
        <dbReference type="EMBL" id="KAA6368521.1"/>
    </source>
</evidence>
<evidence type="ECO:0000313" key="3">
    <source>
        <dbReference type="Proteomes" id="UP000324800"/>
    </source>
</evidence>
<dbReference type="AlphaFoldDB" id="A0A5J4UET2"/>
<comment type="caution">
    <text evidence="2">The sequence shown here is derived from an EMBL/GenBank/DDBJ whole genome shotgun (WGS) entry which is preliminary data.</text>
</comment>
<feature type="region of interest" description="Disordered" evidence="1">
    <location>
        <begin position="161"/>
        <end position="195"/>
    </location>
</feature>
<proteinExistence type="predicted"/>
<accession>A0A5J4UET2</accession>
<name>A0A5J4UET2_9EUKA</name>
<feature type="compositionally biased region" description="Basic and acidic residues" evidence="1">
    <location>
        <begin position="166"/>
        <end position="184"/>
    </location>
</feature>
<evidence type="ECO:0000256" key="1">
    <source>
        <dbReference type="SAM" id="MobiDB-lite"/>
    </source>
</evidence>
<dbReference type="Proteomes" id="UP000324800">
    <property type="component" value="Unassembled WGS sequence"/>
</dbReference>
<protein>
    <submittedName>
        <fullName evidence="2">Uncharacterized protein</fullName>
    </submittedName>
</protein>
<dbReference type="EMBL" id="SNRW01017265">
    <property type="protein sequence ID" value="KAA6368521.1"/>
    <property type="molecule type" value="Genomic_DNA"/>
</dbReference>
<organism evidence="2 3">
    <name type="scientific">Streblomastix strix</name>
    <dbReference type="NCBI Taxonomy" id="222440"/>
    <lineage>
        <taxon>Eukaryota</taxon>
        <taxon>Metamonada</taxon>
        <taxon>Preaxostyla</taxon>
        <taxon>Oxymonadida</taxon>
        <taxon>Streblomastigidae</taxon>
        <taxon>Streblomastix</taxon>
    </lineage>
</organism>